<evidence type="ECO:0000313" key="3">
    <source>
        <dbReference type="Proteomes" id="UP001595539"/>
    </source>
</evidence>
<accession>A0ABV7U740</accession>
<dbReference type="Proteomes" id="UP001595539">
    <property type="component" value="Unassembled WGS sequence"/>
</dbReference>
<sequence length="154" mass="16144">MVRWLRHHGLDSRIAALIFATLSATVLVGGMLQEALLAAFSERAGPLFTAPLAVLIGMAMLAPALLVFWFLPSLALFALAVSLTRQFAGARSAFDWAALVTATSTLTVVAIIFVTEGATVGEAVDMIGLPGAIYVAVAPLMARLIYAGMPTRDA</sequence>
<feature type="transmembrane region" description="Helical" evidence="1">
    <location>
        <begin position="93"/>
        <end position="114"/>
    </location>
</feature>
<feature type="transmembrane region" description="Helical" evidence="1">
    <location>
        <begin position="12"/>
        <end position="32"/>
    </location>
</feature>
<feature type="transmembrane region" description="Helical" evidence="1">
    <location>
        <begin position="52"/>
        <end position="81"/>
    </location>
</feature>
<reference evidence="3" key="1">
    <citation type="journal article" date="2019" name="Int. J. Syst. Evol. Microbiol.">
        <title>The Global Catalogue of Microorganisms (GCM) 10K type strain sequencing project: providing services to taxonomists for standard genome sequencing and annotation.</title>
        <authorList>
            <consortium name="The Broad Institute Genomics Platform"/>
            <consortium name="The Broad Institute Genome Sequencing Center for Infectious Disease"/>
            <person name="Wu L."/>
            <person name="Ma J."/>
        </authorList>
    </citation>
    <scope>NUCLEOTIDE SEQUENCE [LARGE SCALE GENOMIC DNA]</scope>
    <source>
        <strain evidence="3">KCTC 42473</strain>
    </source>
</reference>
<protein>
    <recommendedName>
        <fullName evidence="4">Preprotein translocase subunit TatC</fullName>
    </recommendedName>
</protein>
<keyword evidence="3" id="KW-1185">Reference proteome</keyword>
<proteinExistence type="predicted"/>
<gene>
    <name evidence="2" type="ORF">ACFOM8_14965</name>
</gene>
<dbReference type="EMBL" id="JBHRXY010000014">
    <property type="protein sequence ID" value="MFC3630746.1"/>
    <property type="molecule type" value="Genomic_DNA"/>
</dbReference>
<dbReference type="RefSeq" id="WP_377762708.1">
    <property type="nucleotide sequence ID" value="NZ_JBHRXY010000014.1"/>
</dbReference>
<feature type="transmembrane region" description="Helical" evidence="1">
    <location>
        <begin position="126"/>
        <end position="146"/>
    </location>
</feature>
<evidence type="ECO:0000256" key="1">
    <source>
        <dbReference type="SAM" id="Phobius"/>
    </source>
</evidence>
<keyword evidence="1" id="KW-1133">Transmembrane helix</keyword>
<evidence type="ECO:0000313" key="2">
    <source>
        <dbReference type="EMBL" id="MFC3630746.1"/>
    </source>
</evidence>
<name>A0ABV7U740_9RHOB</name>
<keyword evidence="1" id="KW-0812">Transmembrane</keyword>
<comment type="caution">
    <text evidence="2">The sequence shown here is derived from an EMBL/GenBank/DDBJ whole genome shotgun (WGS) entry which is preliminary data.</text>
</comment>
<organism evidence="2 3">
    <name type="scientific">Paracoccus angustae</name>
    <dbReference type="NCBI Taxonomy" id="1671480"/>
    <lineage>
        <taxon>Bacteria</taxon>
        <taxon>Pseudomonadati</taxon>
        <taxon>Pseudomonadota</taxon>
        <taxon>Alphaproteobacteria</taxon>
        <taxon>Rhodobacterales</taxon>
        <taxon>Paracoccaceae</taxon>
        <taxon>Paracoccus</taxon>
    </lineage>
</organism>
<evidence type="ECO:0008006" key="4">
    <source>
        <dbReference type="Google" id="ProtNLM"/>
    </source>
</evidence>
<keyword evidence="1" id="KW-0472">Membrane</keyword>